<dbReference type="Proteomes" id="UP001632037">
    <property type="component" value="Unassembled WGS sequence"/>
</dbReference>
<evidence type="ECO:0000256" key="1">
    <source>
        <dbReference type="SAM" id="MobiDB-lite"/>
    </source>
</evidence>
<dbReference type="EMBL" id="JBIMZQ010000048">
    <property type="protein sequence ID" value="KAL3659243.1"/>
    <property type="molecule type" value="Genomic_DNA"/>
</dbReference>
<keyword evidence="3" id="KW-1185">Reference proteome</keyword>
<reference evidence="2 3" key="1">
    <citation type="submission" date="2024-09" db="EMBL/GenBank/DDBJ databases">
        <title>Genome sequencing and assembly of Phytophthora oleae, isolate VK10A, causative agent of rot of olive drupes.</title>
        <authorList>
            <person name="Conti Taguali S."/>
            <person name="Riolo M."/>
            <person name="La Spada F."/>
            <person name="Cacciola S.O."/>
            <person name="Dionisio G."/>
        </authorList>
    </citation>
    <scope>NUCLEOTIDE SEQUENCE [LARGE SCALE GENOMIC DNA]</scope>
    <source>
        <strain evidence="2 3">VK10A</strain>
    </source>
</reference>
<feature type="region of interest" description="Disordered" evidence="1">
    <location>
        <begin position="91"/>
        <end position="110"/>
    </location>
</feature>
<name>A0ABD3EXR7_9STRA</name>
<protein>
    <submittedName>
        <fullName evidence="2">Uncharacterized protein</fullName>
    </submittedName>
</protein>
<accession>A0ABD3EXR7</accession>
<feature type="compositionally biased region" description="Low complexity" evidence="1">
    <location>
        <begin position="94"/>
        <end position="103"/>
    </location>
</feature>
<organism evidence="2 3">
    <name type="scientific">Phytophthora oleae</name>
    <dbReference type="NCBI Taxonomy" id="2107226"/>
    <lineage>
        <taxon>Eukaryota</taxon>
        <taxon>Sar</taxon>
        <taxon>Stramenopiles</taxon>
        <taxon>Oomycota</taxon>
        <taxon>Peronosporomycetes</taxon>
        <taxon>Peronosporales</taxon>
        <taxon>Peronosporaceae</taxon>
        <taxon>Phytophthora</taxon>
    </lineage>
</organism>
<sequence length="110" mass="12571">MTSAGMEHMPRCSNPVLRLRSRELLTRLPPRLFPVRDSLRAVNPEPLNRLSRTLRSRVPAPFHTELAFPLVAPLLENPFHVVVAFSVPVEQGWRGPRPTTPSSRPRHRKL</sequence>
<comment type="caution">
    <text evidence="2">The sequence shown here is derived from an EMBL/GenBank/DDBJ whole genome shotgun (WGS) entry which is preliminary data.</text>
</comment>
<dbReference type="AlphaFoldDB" id="A0ABD3EXR7"/>
<gene>
    <name evidence="2" type="ORF">V7S43_015821</name>
</gene>
<evidence type="ECO:0000313" key="3">
    <source>
        <dbReference type="Proteomes" id="UP001632037"/>
    </source>
</evidence>
<evidence type="ECO:0000313" key="2">
    <source>
        <dbReference type="EMBL" id="KAL3659243.1"/>
    </source>
</evidence>
<proteinExistence type="predicted"/>